<evidence type="ECO:0000256" key="2">
    <source>
        <dbReference type="ARBA" id="ARBA00007362"/>
    </source>
</evidence>
<protein>
    <submittedName>
        <fullName evidence="9">EamA-like transporter family protein</fullName>
    </submittedName>
</protein>
<evidence type="ECO:0000256" key="4">
    <source>
        <dbReference type="ARBA" id="ARBA00022989"/>
    </source>
</evidence>
<evidence type="ECO:0000256" key="1">
    <source>
        <dbReference type="ARBA" id="ARBA00004141"/>
    </source>
</evidence>
<dbReference type="AlphaFoldDB" id="A0A0F0K8W2"/>
<feature type="region of interest" description="Disordered" evidence="6">
    <location>
        <begin position="287"/>
        <end position="311"/>
    </location>
</feature>
<keyword evidence="10" id="KW-1185">Reference proteome</keyword>
<evidence type="ECO:0000256" key="5">
    <source>
        <dbReference type="ARBA" id="ARBA00023136"/>
    </source>
</evidence>
<feature type="transmembrane region" description="Helical" evidence="7">
    <location>
        <begin position="239"/>
        <end position="259"/>
    </location>
</feature>
<keyword evidence="4 7" id="KW-1133">Transmembrane helix</keyword>
<feature type="domain" description="EamA" evidence="8">
    <location>
        <begin position="152"/>
        <end position="280"/>
    </location>
</feature>
<feature type="transmembrane region" description="Helical" evidence="7">
    <location>
        <begin position="123"/>
        <end position="142"/>
    </location>
</feature>
<name>A0A0F0K8W2_9MICO</name>
<proteinExistence type="inferred from homology"/>
<comment type="similarity">
    <text evidence="2">Belongs to the EamA transporter family.</text>
</comment>
<dbReference type="EMBL" id="JYIT01000086">
    <property type="protein sequence ID" value="KJL17348.1"/>
    <property type="molecule type" value="Genomic_DNA"/>
</dbReference>
<dbReference type="InterPro" id="IPR037185">
    <property type="entry name" value="EmrE-like"/>
</dbReference>
<dbReference type="Pfam" id="PF00892">
    <property type="entry name" value="EamA"/>
    <property type="match status" value="2"/>
</dbReference>
<keyword evidence="3 7" id="KW-0812">Transmembrane</keyword>
<comment type="subcellular location">
    <subcellularLocation>
        <location evidence="1">Membrane</location>
        <topology evidence="1">Multi-pass membrane protein</topology>
    </subcellularLocation>
</comment>
<evidence type="ECO:0000256" key="3">
    <source>
        <dbReference type="ARBA" id="ARBA00022692"/>
    </source>
</evidence>
<evidence type="ECO:0000259" key="8">
    <source>
        <dbReference type="Pfam" id="PF00892"/>
    </source>
</evidence>
<dbReference type="PANTHER" id="PTHR32322">
    <property type="entry name" value="INNER MEMBRANE TRANSPORTER"/>
    <property type="match status" value="1"/>
</dbReference>
<evidence type="ECO:0000256" key="6">
    <source>
        <dbReference type="SAM" id="MobiDB-lite"/>
    </source>
</evidence>
<dbReference type="OrthoDB" id="4055477at2"/>
<feature type="transmembrane region" description="Helical" evidence="7">
    <location>
        <begin position="67"/>
        <end position="87"/>
    </location>
</feature>
<dbReference type="PANTHER" id="PTHR32322:SF2">
    <property type="entry name" value="EAMA DOMAIN-CONTAINING PROTEIN"/>
    <property type="match status" value="1"/>
</dbReference>
<dbReference type="InterPro" id="IPR000620">
    <property type="entry name" value="EamA_dom"/>
</dbReference>
<feature type="transmembrane region" description="Helical" evidence="7">
    <location>
        <begin position="265"/>
        <end position="283"/>
    </location>
</feature>
<dbReference type="RefSeq" id="WP_156156838.1">
    <property type="nucleotide sequence ID" value="NZ_JYIT01000086.1"/>
</dbReference>
<dbReference type="PATRIC" id="fig|582680.7.peg.3650"/>
<accession>A0A0F0K8W2</accession>
<reference evidence="9 10" key="1">
    <citation type="submission" date="2015-02" db="EMBL/GenBank/DDBJ databases">
        <title>Draft genome sequences of ten Microbacterium spp. with emphasis on heavy metal contaminated environments.</title>
        <authorList>
            <person name="Corretto E."/>
        </authorList>
    </citation>
    <scope>NUCLEOTIDE SEQUENCE [LARGE SCALE GENOMIC DNA]</scope>
    <source>
        <strain evidence="9 10">DSM 23848</strain>
    </source>
</reference>
<feature type="transmembrane region" description="Helical" evidence="7">
    <location>
        <begin position="179"/>
        <end position="199"/>
    </location>
</feature>
<sequence length="311" mass="31524">MTRSTIAVSACAMVTLYAVNYALTALALRTMSPFLLLLLRFGISVVVLLVVCALLRTPIPRGRLIGAAAGAGLLSQAGQFVGAYWALGHGVGAGFTALVIAMNPVVTVVLSRLILRRRSSRRALLAVVLGAAAVLVACLPIVLSDPRIGPMILAVGGSLLAVSLGALWQGRSLRTVHPVMFTLIGVLVSVPVTGALVWTEPPRPPADPASWALLGGIVAIGLAGTTLYSALVRAVGADAASILFSVIPAATAVAALIVLGEPLTVAGVTGLVLGAAASVLRLGDERPAAADPPAEAAEDESRVPARSAPQP</sequence>
<feature type="transmembrane region" description="Helical" evidence="7">
    <location>
        <begin position="211"/>
        <end position="232"/>
    </location>
</feature>
<organism evidence="9 10">
    <name type="scientific">Microbacterium azadirachtae</name>
    <dbReference type="NCBI Taxonomy" id="582680"/>
    <lineage>
        <taxon>Bacteria</taxon>
        <taxon>Bacillati</taxon>
        <taxon>Actinomycetota</taxon>
        <taxon>Actinomycetes</taxon>
        <taxon>Micrococcales</taxon>
        <taxon>Microbacteriaceae</taxon>
        <taxon>Microbacterium</taxon>
    </lineage>
</organism>
<comment type="caution">
    <text evidence="9">The sequence shown here is derived from an EMBL/GenBank/DDBJ whole genome shotgun (WGS) entry which is preliminary data.</text>
</comment>
<evidence type="ECO:0000256" key="7">
    <source>
        <dbReference type="SAM" id="Phobius"/>
    </source>
</evidence>
<dbReference type="Proteomes" id="UP000033448">
    <property type="component" value="Unassembled WGS sequence"/>
</dbReference>
<dbReference type="InterPro" id="IPR050638">
    <property type="entry name" value="AA-Vitamin_Transporters"/>
</dbReference>
<evidence type="ECO:0000313" key="9">
    <source>
        <dbReference type="EMBL" id="KJL17348.1"/>
    </source>
</evidence>
<feature type="domain" description="EamA" evidence="8">
    <location>
        <begin position="8"/>
        <end position="136"/>
    </location>
</feature>
<feature type="transmembrane region" description="Helical" evidence="7">
    <location>
        <begin position="93"/>
        <end position="111"/>
    </location>
</feature>
<feature type="transmembrane region" description="Helical" evidence="7">
    <location>
        <begin position="148"/>
        <end position="167"/>
    </location>
</feature>
<dbReference type="SUPFAM" id="SSF103481">
    <property type="entry name" value="Multidrug resistance efflux transporter EmrE"/>
    <property type="match status" value="2"/>
</dbReference>
<gene>
    <name evidence="9" type="ORF">RL72_03592</name>
</gene>
<evidence type="ECO:0000313" key="10">
    <source>
        <dbReference type="Proteomes" id="UP000033448"/>
    </source>
</evidence>
<feature type="transmembrane region" description="Helical" evidence="7">
    <location>
        <begin position="34"/>
        <end position="55"/>
    </location>
</feature>
<keyword evidence="5 7" id="KW-0472">Membrane</keyword>
<dbReference type="GO" id="GO:0016020">
    <property type="term" value="C:membrane"/>
    <property type="evidence" value="ECO:0007669"/>
    <property type="project" value="UniProtKB-SubCell"/>
</dbReference>